<dbReference type="HOGENOM" id="CLU_028365_1_1_1"/>
<dbReference type="SUPFAM" id="SSF103473">
    <property type="entry name" value="MFS general substrate transporter"/>
    <property type="match status" value="1"/>
</dbReference>
<dbReference type="Gene3D" id="1.20.1250.20">
    <property type="entry name" value="MFS general substrate transporter like domains"/>
    <property type="match status" value="1"/>
</dbReference>
<feature type="non-terminal residue" evidence="7">
    <location>
        <position position="419"/>
    </location>
</feature>
<evidence type="ECO:0000256" key="1">
    <source>
        <dbReference type="ARBA" id="ARBA00004141"/>
    </source>
</evidence>
<comment type="subcellular location">
    <subcellularLocation>
        <location evidence="1">Membrane</location>
        <topology evidence="1">Multi-pass membrane protein</topology>
    </subcellularLocation>
</comment>
<name>R7UI19_CAPTE</name>
<evidence type="ECO:0000313" key="8">
    <source>
        <dbReference type="EnsemblMetazoa" id="CapteP44150"/>
    </source>
</evidence>
<evidence type="ECO:0000259" key="6">
    <source>
        <dbReference type="PROSITE" id="PS50850"/>
    </source>
</evidence>
<gene>
    <name evidence="7" type="ORF">CAPTEDRAFT_44150</name>
</gene>
<feature type="transmembrane region" description="Helical" evidence="5">
    <location>
        <begin position="105"/>
        <end position="124"/>
    </location>
</feature>
<protein>
    <recommendedName>
        <fullName evidence="6">Major facilitator superfamily (MFS) profile domain-containing protein</fullName>
    </recommendedName>
</protein>
<dbReference type="InterPro" id="IPR011701">
    <property type="entry name" value="MFS"/>
</dbReference>
<dbReference type="AlphaFoldDB" id="R7UI19"/>
<dbReference type="PROSITE" id="PS50850">
    <property type="entry name" value="MFS"/>
    <property type="match status" value="1"/>
</dbReference>
<dbReference type="OrthoDB" id="3026777at2759"/>
<feature type="transmembrane region" description="Helical" evidence="5">
    <location>
        <begin position="401"/>
        <end position="418"/>
    </location>
</feature>
<reference evidence="7 9" key="2">
    <citation type="journal article" date="2013" name="Nature">
        <title>Insights into bilaterian evolution from three spiralian genomes.</title>
        <authorList>
            <person name="Simakov O."/>
            <person name="Marletaz F."/>
            <person name="Cho S.J."/>
            <person name="Edsinger-Gonzales E."/>
            <person name="Havlak P."/>
            <person name="Hellsten U."/>
            <person name="Kuo D.H."/>
            <person name="Larsson T."/>
            <person name="Lv J."/>
            <person name="Arendt D."/>
            <person name="Savage R."/>
            <person name="Osoegawa K."/>
            <person name="de Jong P."/>
            <person name="Grimwood J."/>
            <person name="Chapman J.A."/>
            <person name="Shapiro H."/>
            <person name="Aerts A."/>
            <person name="Otillar R.P."/>
            <person name="Terry A.Y."/>
            <person name="Boore J.L."/>
            <person name="Grigoriev I.V."/>
            <person name="Lindberg D.R."/>
            <person name="Seaver E.C."/>
            <person name="Weisblat D.A."/>
            <person name="Putnam N.H."/>
            <person name="Rokhsar D.S."/>
        </authorList>
    </citation>
    <scope>NUCLEOTIDE SEQUENCE</scope>
    <source>
        <strain evidence="7 9">I ESC-2004</strain>
    </source>
</reference>
<dbReference type="EMBL" id="KB303655">
    <property type="protein sequence ID" value="ELU02912.1"/>
    <property type="molecule type" value="Genomic_DNA"/>
</dbReference>
<feature type="transmembrane region" description="Helical" evidence="5">
    <location>
        <begin position="198"/>
        <end position="220"/>
    </location>
</feature>
<dbReference type="OMA" id="MFMTYPL"/>
<evidence type="ECO:0000256" key="3">
    <source>
        <dbReference type="ARBA" id="ARBA00022989"/>
    </source>
</evidence>
<keyword evidence="4 5" id="KW-0472">Membrane</keyword>
<feature type="domain" description="Major facilitator superfamily (MFS) profile" evidence="6">
    <location>
        <begin position="4"/>
        <end position="419"/>
    </location>
</feature>
<dbReference type="EnsemblMetazoa" id="CapteT44150">
    <property type="protein sequence ID" value="CapteP44150"/>
    <property type="gene ID" value="CapteG44150"/>
</dbReference>
<evidence type="ECO:0000256" key="2">
    <source>
        <dbReference type="ARBA" id="ARBA00022692"/>
    </source>
</evidence>
<dbReference type="EMBL" id="AMQN01008653">
    <property type="status" value="NOT_ANNOTATED_CDS"/>
    <property type="molecule type" value="Genomic_DNA"/>
</dbReference>
<dbReference type="GO" id="GO:0016020">
    <property type="term" value="C:membrane"/>
    <property type="evidence" value="ECO:0007669"/>
    <property type="project" value="UniProtKB-SubCell"/>
</dbReference>
<dbReference type="PANTHER" id="PTHR23507">
    <property type="entry name" value="ZGC:174356"/>
    <property type="match status" value="1"/>
</dbReference>
<dbReference type="Proteomes" id="UP000014760">
    <property type="component" value="Unassembled WGS sequence"/>
</dbReference>
<evidence type="ECO:0000313" key="9">
    <source>
        <dbReference type="Proteomes" id="UP000014760"/>
    </source>
</evidence>
<evidence type="ECO:0000256" key="4">
    <source>
        <dbReference type="ARBA" id="ARBA00023136"/>
    </source>
</evidence>
<feature type="transmembrane region" description="Helical" evidence="5">
    <location>
        <begin position="292"/>
        <end position="311"/>
    </location>
</feature>
<reference evidence="8" key="3">
    <citation type="submission" date="2015-06" db="UniProtKB">
        <authorList>
            <consortium name="EnsemblMetazoa"/>
        </authorList>
    </citation>
    <scope>IDENTIFICATION</scope>
</reference>
<dbReference type="STRING" id="283909.R7UI19"/>
<evidence type="ECO:0000313" key="7">
    <source>
        <dbReference type="EMBL" id="ELU02912.1"/>
    </source>
</evidence>
<dbReference type="Pfam" id="PF07690">
    <property type="entry name" value="MFS_1"/>
    <property type="match status" value="1"/>
</dbReference>
<feature type="transmembrane region" description="Helical" evidence="5">
    <location>
        <begin position="72"/>
        <end position="93"/>
    </location>
</feature>
<evidence type="ECO:0000256" key="5">
    <source>
        <dbReference type="SAM" id="Phobius"/>
    </source>
</evidence>
<proteinExistence type="predicted"/>
<feature type="transmembrane region" description="Helical" evidence="5">
    <location>
        <begin position="346"/>
        <end position="367"/>
    </location>
</feature>
<dbReference type="PANTHER" id="PTHR23507:SF1">
    <property type="entry name" value="FI18259P1-RELATED"/>
    <property type="match status" value="1"/>
</dbReference>
<dbReference type="GO" id="GO:0022857">
    <property type="term" value="F:transmembrane transporter activity"/>
    <property type="evidence" value="ECO:0007669"/>
    <property type="project" value="InterPro"/>
</dbReference>
<dbReference type="InterPro" id="IPR036259">
    <property type="entry name" value="MFS_trans_sf"/>
</dbReference>
<sequence length="419" mass="45971">RTIIVEPVMIMLMVFGYPLSLLGQLFIVEKITEELTGQNTVNVSVNSSVNQCEANKSDPEYILQDAIQKESAFFMAMSSLVSGVPALFVTLFLGNYSDKVGRKFAILPPLVGTIAKCISYLLVINFKGSIWWLLLGSFAEGCGGFYVVALMGCLSYIADITKPEDRLFRIAIVEMCTFFSGLLGPIGVGYIIQGLGYFWPFLIVIGGYLINMLYVVYFVPETIRKDPEARFLSVGHMKTTVFLFTRDNGSKRLWKMNVLIFSFFISTVVTMEMGTTTLFQLNRPLCWDSIMIGYYSAASLGVATVGGAILAKICKRCMRDSHIALLAGLTATVRMVYTGFVQNTIMMFAAAALMPPAILYIPTLRTLLSKLVGDTEQGAVFGAIAFAEVVCSMLGSSVFNAVYASTVSLMTGFVFFVMA</sequence>
<accession>R7UI19</accession>
<feature type="transmembrane region" description="Helical" evidence="5">
    <location>
        <begin position="130"/>
        <end position="158"/>
    </location>
</feature>
<organism evidence="7">
    <name type="scientific">Capitella teleta</name>
    <name type="common">Polychaete worm</name>
    <dbReference type="NCBI Taxonomy" id="283909"/>
    <lineage>
        <taxon>Eukaryota</taxon>
        <taxon>Metazoa</taxon>
        <taxon>Spiralia</taxon>
        <taxon>Lophotrochozoa</taxon>
        <taxon>Annelida</taxon>
        <taxon>Polychaeta</taxon>
        <taxon>Sedentaria</taxon>
        <taxon>Scolecida</taxon>
        <taxon>Capitellidae</taxon>
        <taxon>Capitella</taxon>
    </lineage>
</organism>
<reference evidence="9" key="1">
    <citation type="submission" date="2012-12" db="EMBL/GenBank/DDBJ databases">
        <authorList>
            <person name="Hellsten U."/>
            <person name="Grimwood J."/>
            <person name="Chapman J.A."/>
            <person name="Shapiro H."/>
            <person name="Aerts A."/>
            <person name="Otillar R.P."/>
            <person name="Terry A.Y."/>
            <person name="Boore J.L."/>
            <person name="Simakov O."/>
            <person name="Marletaz F."/>
            <person name="Cho S.-J."/>
            <person name="Edsinger-Gonzales E."/>
            <person name="Havlak P."/>
            <person name="Kuo D.-H."/>
            <person name="Larsson T."/>
            <person name="Lv J."/>
            <person name="Arendt D."/>
            <person name="Savage R."/>
            <person name="Osoegawa K."/>
            <person name="de Jong P."/>
            <person name="Lindberg D.R."/>
            <person name="Seaver E.C."/>
            <person name="Weisblat D.A."/>
            <person name="Putnam N.H."/>
            <person name="Grigoriev I.V."/>
            <person name="Rokhsar D.S."/>
        </authorList>
    </citation>
    <scope>NUCLEOTIDE SEQUENCE</scope>
    <source>
        <strain evidence="9">I ESC-2004</strain>
    </source>
</reference>
<keyword evidence="2 5" id="KW-0812">Transmembrane</keyword>
<feature type="transmembrane region" description="Helical" evidence="5">
    <location>
        <begin position="170"/>
        <end position="192"/>
    </location>
</feature>
<dbReference type="InterPro" id="IPR020846">
    <property type="entry name" value="MFS_dom"/>
</dbReference>
<feature type="non-terminal residue" evidence="7">
    <location>
        <position position="1"/>
    </location>
</feature>
<feature type="transmembrane region" description="Helical" evidence="5">
    <location>
        <begin position="258"/>
        <end position="280"/>
    </location>
</feature>
<keyword evidence="9" id="KW-1185">Reference proteome</keyword>
<feature type="transmembrane region" description="Helical" evidence="5">
    <location>
        <begin position="7"/>
        <end position="27"/>
    </location>
</feature>
<keyword evidence="3 5" id="KW-1133">Transmembrane helix</keyword>